<evidence type="ECO:0000259" key="1">
    <source>
        <dbReference type="PROSITE" id="PS51819"/>
    </source>
</evidence>
<gene>
    <name evidence="2" type="ORF">ACFSTF_04735</name>
</gene>
<dbReference type="RefSeq" id="WP_141189514.1">
    <property type="nucleotide sequence ID" value="NZ_JBHUMR010000008.1"/>
</dbReference>
<dbReference type="InterPro" id="IPR037523">
    <property type="entry name" value="VOC_core"/>
</dbReference>
<evidence type="ECO:0000313" key="2">
    <source>
        <dbReference type="EMBL" id="MFD2616613.1"/>
    </source>
</evidence>
<dbReference type="EMBL" id="JBHUMR010000008">
    <property type="protein sequence ID" value="MFD2616613.1"/>
    <property type="molecule type" value="Genomic_DNA"/>
</dbReference>
<protein>
    <submittedName>
        <fullName evidence="2">VOC family protein</fullName>
    </submittedName>
</protein>
<dbReference type="PANTHER" id="PTHR40265">
    <property type="entry name" value="BLL2707 PROTEIN"/>
    <property type="match status" value="1"/>
</dbReference>
<feature type="domain" description="VOC" evidence="1">
    <location>
        <begin position="5"/>
        <end position="150"/>
    </location>
</feature>
<dbReference type="Pfam" id="PF13468">
    <property type="entry name" value="Glyoxalase_3"/>
    <property type="match status" value="1"/>
</dbReference>
<keyword evidence="3" id="KW-1185">Reference proteome</keyword>
<sequence>MAVLTWDHTMINVQDVDQAAQFFGEHGIVFSRGGRHEKWGTENALGYFGLNYIELISVYDEARAKNFSREDASAVYDAVKDYEQKVQRINTIAIRTSDIEATHARLKESGVNAGDIQVGKRLDEQGHLITWSIFFIDDTIDGLPYPFFIQWQGSDDAREKKLTEQGLIVQHAAGNLLVSQAIFNVSDPEKTAGVWGQLLETKPERTDTGYRIQLHDRQLIFKQGTENHVVQLKFDGAGDQLKQQTLVFGNITFSFK</sequence>
<comment type="caution">
    <text evidence="2">The sequence shown here is derived from an EMBL/GenBank/DDBJ whole genome shotgun (WGS) entry which is preliminary data.</text>
</comment>
<dbReference type="PANTHER" id="PTHR40265:SF1">
    <property type="entry name" value="GLYOXALASE-LIKE DOMAIN-CONTAINING PROTEIN"/>
    <property type="match status" value="1"/>
</dbReference>
<dbReference type="Gene3D" id="3.10.180.10">
    <property type="entry name" value="2,3-Dihydroxybiphenyl 1,2-Dioxygenase, domain 1"/>
    <property type="match status" value="1"/>
</dbReference>
<accession>A0ABW5PP25</accession>
<evidence type="ECO:0000313" key="3">
    <source>
        <dbReference type="Proteomes" id="UP001597458"/>
    </source>
</evidence>
<name>A0ABW5PP25_9BACI</name>
<dbReference type="InterPro" id="IPR025870">
    <property type="entry name" value="Glyoxalase-like_dom"/>
</dbReference>
<dbReference type="InterPro" id="IPR029068">
    <property type="entry name" value="Glyas_Bleomycin-R_OHBP_Dase"/>
</dbReference>
<organism evidence="2 3">
    <name type="scientific">Terrilactibacillus laevilacticus</name>
    <dbReference type="NCBI Taxonomy" id="1380157"/>
    <lineage>
        <taxon>Bacteria</taxon>
        <taxon>Bacillati</taxon>
        <taxon>Bacillota</taxon>
        <taxon>Bacilli</taxon>
        <taxon>Bacillales</taxon>
        <taxon>Bacillaceae</taxon>
        <taxon>Terrilactibacillus</taxon>
    </lineage>
</organism>
<dbReference type="SUPFAM" id="SSF54593">
    <property type="entry name" value="Glyoxalase/Bleomycin resistance protein/Dihydroxybiphenyl dioxygenase"/>
    <property type="match status" value="1"/>
</dbReference>
<dbReference type="Proteomes" id="UP001597458">
    <property type="component" value="Unassembled WGS sequence"/>
</dbReference>
<proteinExistence type="predicted"/>
<reference evidence="3" key="1">
    <citation type="journal article" date="2019" name="Int. J. Syst. Evol. Microbiol.">
        <title>The Global Catalogue of Microorganisms (GCM) 10K type strain sequencing project: providing services to taxonomists for standard genome sequencing and annotation.</title>
        <authorList>
            <consortium name="The Broad Institute Genomics Platform"/>
            <consortium name="The Broad Institute Genome Sequencing Center for Infectious Disease"/>
            <person name="Wu L."/>
            <person name="Ma J."/>
        </authorList>
    </citation>
    <scope>NUCLEOTIDE SEQUENCE [LARGE SCALE GENOMIC DNA]</scope>
    <source>
        <strain evidence="3">TISTR 2241</strain>
    </source>
</reference>
<dbReference type="PROSITE" id="PS51819">
    <property type="entry name" value="VOC"/>
    <property type="match status" value="1"/>
</dbReference>